<evidence type="ECO:0000313" key="3">
    <source>
        <dbReference type="Proteomes" id="UP000295578"/>
    </source>
</evidence>
<gene>
    <name evidence="2" type="ORF">E1293_02950</name>
</gene>
<dbReference type="GO" id="GO:0005737">
    <property type="term" value="C:cytoplasm"/>
    <property type="evidence" value="ECO:0007669"/>
    <property type="project" value="TreeGrafter"/>
</dbReference>
<feature type="domain" description="NAD-dependent epimerase/dehydratase" evidence="1">
    <location>
        <begin position="3"/>
        <end position="211"/>
    </location>
</feature>
<dbReference type="InterPro" id="IPR036291">
    <property type="entry name" value="NAD(P)-bd_dom_sf"/>
</dbReference>
<dbReference type="Pfam" id="PF01370">
    <property type="entry name" value="Epimerase"/>
    <property type="match status" value="1"/>
</dbReference>
<sequence>MRVFVTGATGFVGSATVRELIGAGHEVVGLARSDEAAASLTAAGARVRRGSLDDPGGLRDAAAGADGVAHLAYKHDFSDTAGAEAADLRAIEAIGSALEGSGKPFAVASVIMLAAPGRVATEDVEPDANSTGAHRIPADRAAVALADRGVRSAAVRLPIVHGRGDRGFIPALIGIAREKGVSAVVGDGANRWPAVHGRDAARLFRLALEDAPAGSRLHAVGDEGVPFREIAGVIGRHLDVPVTGISPDEAAAHFGWLAHFASADGPASSALTEKLLGWRPEQPALIPDLDEGHYFGG</sequence>
<name>A0A4R5BUC1_9ACTN</name>
<dbReference type="InterPro" id="IPR001509">
    <property type="entry name" value="Epimerase_deHydtase"/>
</dbReference>
<dbReference type="InterPro" id="IPR051783">
    <property type="entry name" value="NAD(P)-dependent_oxidoreduct"/>
</dbReference>
<dbReference type="PANTHER" id="PTHR48079">
    <property type="entry name" value="PROTEIN YEEZ"/>
    <property type="match status" value="1"/>
</dbReference>
<dbReference type="EMBL" id="SMKY01000007">
    <property type="protein sequence ID" value="TDD90681.1"/>
    <property type="molecule type" value="Genomic_DNA"/>
</dbReference>
<proteinExistence type="predicted"/>
<comment type="caution">
    <text evidence="2">The sequence shown here is derived from an EMBL/GenBank/DDBJ whole genome shotgun (WGS) entry which is preliminary data.</text>
</comment>
<evidence type="ECO:0000259" key="1">
    <source>
        <dbReference type="Pfam" id="PF01370"/>
    </source>
</evidence>
<dbReference type="PANTHER" id="PTHR48079:SF6">
    <property type="entry name" value="NAD(P)-BINDING DOMAIN-CONTAINING PROTEIN-RELATED"/>
    <property type="match status" value="1"/>
</dbReference>
<dbReference type="SUPFAM" id="SSF51735">
    <property type="entry name" value="NAD(P)-binding Rossmann-fold domains"/>
    <property type="match status" value="1"/>
</dbReference>
<accession>A0A4R5BUC1</accession>
<dbReference type="GO" id="GO:0004029">
    <property type="term" value="F:aldehyde dehydrogenase (NAD+) activity"/>
    <property type="evidence" value="ECO:0007669"/>
    <property type="project" value="TreeGrafter"/>
</dbReference>
<dbReference type="OrthoDB" id="9787292at2"/>
<dbReference type="Gene3D" id="3.40.50.720">
    <property type="entry name" value="NAD(P)-binding Rossmann-like Domain"/>
    <property type="match status" value="1"/>
</dbReference>
<dbReference type="AlphaFoldDB" id="A0A4R5BUC1"/>
<keyword evidence="3" id="KW-1185">Reference proteome</keyword>
<evidence type="ECO:0000313" key="2">
    <source>
        <dbReference type="EMBL" id="TDD90681.1"/>
    </source>
</evidence>
<reference evidence="2 3" key="1">
    <citation type="submission" date="2019-03" db="EMBL/GenBank/DDBJ databases">
        <title>Draft genome sequences of novel Actinobacteria.</title>
        <authorList>
            <person name="Sahin N."/>
            <person name="Ay H."/>
            <person name="Saygin H."/>
        </authorList>
    </citation>
    <scope>NUCLEOTIDE SEQUENCE [LARGE SCALE GENOMIC DNA]</scope>
    <source>
        <strain evidence="2 3">DSM 45941</strain>
    </source>
</reference>
<dbReference type="Proteomes" id="UP000295578">
    <property type="component" value="Unassembled WGS sequence"/>
</dbReference>
<dbReference type="CDD" id="cd05262">
    <property type="entry name" value="SDR_a7"/>
    <property type="match status" value="1"/>
</dbReference>
<dbReference type="RefSeq" id="WP_132193496.1">
    <property type="nucleotide sequence ID" value="NZ_SMKY01000007.1"/>
</dbReference>
<organism evidence="2 3">
    <name type="scientific">Actinomadura darangshiensis</name>
    <dbReference type="NCBI Taxonomy" id="705336"/>
    <lineage>
        <taxon>Bacteria</taxon>
        <taxon>Bacillati</taxon>
        <taxon>Actinomycetota</taxon>
        <taxon>Actinomycetes</taxon>
        <taxon>Streptosporangiales</taxon>
        <taxon>Thermomonosporaceae</taxon>
        <taxon>Actinomadura</taxon>
    </lineage>
</organism>
<protein>
    <submittedName>
        <fullName evidence="2">SDR family oxidoreductase</fullName>
    </submittedName>
</protein>